<dbReference type="EC" id="2.1.-.-" evidence="4"/>
<keyword evidence="1 4" id="KW-0489">Methyltransferase</keyword>
<accession>A0ABU8LWU1</accession>
<evidence type="ECO:0000259" key="3">
    <source>
        <dbReference type="Pfam" id="PF13649"/>
    </source>
</evidence>
<dbReference type="GO" id="GO:0032259">
    <property type="term" value="P:methylation"/>
    <property type="evidence" value="ECO:0007669"/>
    <property type="project" value="UniProtKB-KW"/>
</dbReference>
<keyword evidence="5" id="KW-1185">Reference proteome</keyword>
<dbReference type="RefSeq" id="WP_337698650.1">
    <property type="nucleotide sequence ID" value="NZ_JBBEGM010000001.1"/>
</dbReference>
<evidence type="ECO:0000256" key="1">
    <source>
        <dbReference type="ARBA" id="ARBA00022603"/>
    </source>
</evidence>
<feature type="domain" description="Methyltransferase" evidence="3">
    <location>
        <begin position="52"/>
        <end position="144"/>
    </location>
</feature>
<dbReference type="SUPFAM" id="SSF53335">
    <property type="entry name" value="S-adenosyl-L-methionine-dependent methyltransferases"/>
    <property type="match status" value="1"/>
</dbReference>
<keyword evidence="2 4" id="KW-0808">Transferase</keyword>
<organism evidence="4 5">
    <name type="scientific">Actinomycetospora flava</name>
    <dbReference type="NCBI Taxonomy" id="3129232"/>
    <lineage>
        <taxon>Bacteria</taxon>
        <taxon>Bacillati</taxon>
        <taxon>Actinomycetota</taxon>
        <taxon>Actinomycetes</taxon>
        <taxon>Pseudonocardiales</taxon>
        <taxon>Pseudonocardiaceae</taxon>
        <taxon>Actinomycetospora</taxon>
    </lineage>
</organism>
<dbReference type="EMBL" id="JBBEGM010000001">
    <property type="protein sequence ID" value="MEJ2859585.1"/>
    <property type="molecule type" value="Genomic_DNA"/>
</dbReference>
<evidence type="ECO:0000313" key="4">
    <source>
        <dbReference type="EMBL" id="MEJ2859585.1"/>
    </source>
</evidence>
<gene>
    <name evidence="4" type="ORF">WCD58_00380</name>
</gene>
<dbReference type="InterPro" id="IPR029063">
    <property type="entry name" value="SAM-dependent_MTases_sf"/>
</dbReference>
<comment type="caution">
    <text evidence="4">The sequence shown here is derived from an EMBL/GenBank/DDBJ whole genome shotgun (WGS) entry which is preliminary data.</text>
</comment>
<evidence type="ECO:0000313" key="5">
    <source>
        <dbReference type="Proteomes" id="UP001369736"/>
    </source>
</evidence>
<dbReference type="Gene3D" id="3.40.50.150">
    <property type="entry name" value="Vaccinia Virus protein VP39"/>
    <property type="match status" value="1"/>
</dbReference>
<dbReference type="InterPro" id="IPR041698">
    <property type="entry name" value="Methyltransf_25"/>
</dbReference>
<name>A0ABU8LWU1_9PSEU</name>
<dbReference type="Proteomes" id="UP001369736">
    <property type="component" value="Unassembled WGS sequence"/>
</dbReference>
<dbReference type="CDD" id="cd02440">
    <property type="entry name" value="AdoMet_MTases"/>
    <property type="match status" value="1"/>
</dbReference>
<dbReference type="PANTHER" id="PTHR43861:SF1">
    <property type="entry name" value="TRANS-ACONITATE 2-METHYLTRANSFERASE"/>
    <property type="match status" value="1"/>
</dbReference>
<sequence>MDAQAEQTAAWNGAGGNAWVRLQPVLDALYAPIEELLVDRVAAAVGTASPTVVDVGCGTGATTLALARRLGPHAHCLGVDLSEPMVALARTRDPGTAEFLVADAARHRFAPGAADVIASRFGVMFFDDPPAAFANLHAATRPGGALRAVVWRGTDENPFMTRAGEAAAPLLDVPPFAPDAPGPFALADPDRTLGLLRAAGWSTATAGPVDVPCALPAAHLDAYLGGIGPVGRLLAGADDATRTRVIEHVRPAFDEFRAGGEIRFTAACWLLWAQA</sequence>
<dbReference type="GO" id="GO:0008168">
    <property type="term" value="F:methyltransferase activity"/>
    <property type="evidence" value="ECO:0007669"/>
    <property type="project" value="UniProtKB-KW"/>
</dbReference>
<dbReference type="Pfam" id="PF13649">
    <property type="entry name" value="Methyltransf_25"/>
    <property type="match status" value="1"/>
</dbReference>
<reference evidence="4 5" key="1">
    <citation type="submission" date="2024-03" db="EMBL/GenBank/DDBJ databases">
        <title>Actinomycetospora sp. OC33-EN07, a novel actinomycete isolated from wild orchid (Aerides multiflora).</title>
        <authorList>
            <person name="Suriyachadkun C."/>
        </authorList>
    </citation>
    <scope>NUCLEOTIDE SEQUENCE [LARGE SCALE GENOMIC DNA]</scope>
    <source>
        <strain evidence="4 5">OC33-EN07</strain>
    </source>
</reference>
<evidence type="ECO:0000256" key="2">
    <source>
        <dbReference type="ARBA" id="ARBA00022679"/>
    </source>
</evidence>
<dbReference type="PANTHER" id="PTHR43861">
    <property type="entry name" value="TRANS-ACONITATE 2-METHYLTRANSFERASE-RELATED"/>
    <property type="match status" value="1"/>
</dbReference>
<proteinExistence type="predicted"/>
<protein>
    <submittedName>
        <fullName evidence="4">Class I SAM-dependent methyltransferase</fullName>
        <ecNumber evidence="4">2.1.-.-</ecNumber>
    </submittedName>
</protein>